<feature type="region of interest" description="Disordered" evidence="1">
    <location>
        <begin position="1"/>
        <end position="28"/>
    </location>
</feature>
<dbReference type="InterPro" id="IPR023214">
    <property type="entry name" value="HAD_sf"/>
</dbReference>
<evidence type="ECO:0000313" key="2">
    <source>
        <dbReference type="EMBL" id="KAH8497219.1"/>
    </source>
</evidence>
<dbReference type="FunFam" id="3.40.50.1000:FF:000137">
    <property type="entry name" value="Hydrolase family protein / HAD-superfamily protein"/>
    <property type="match status" value="1"/>
</dbReference>
<dbReference type="GO" id="GO:0005739">
    <property type="term" value="C:mitochondrion"/>
    <property type="evidence" value="ECO:0007669"/>
    <property type="project" value="TreeGrafter"/>
</dbReference>
<sequence>MDSKNGTPEEKGNASPPPRRGQIKAKIGEELRTFVTRGVGRKGTMPFIEHGIVSAGPEKDLTAQWAYMHIDLSPPRPPDEALNSIPGPWILIDVFDKLDSSSSTSSSSSNPSSSGRASTVSATALVNVVLLLNGHWPETRHKSSFGIAFDIDGVILRGKDPIGGSPQALRRLYGDSGNLNVPFLFLTNGGGIPESRRASELSELLGVKILPSQVLQGHSPFKSFMERYENQLIVATGKGEPAVVMSEYGFKKVVSLDEYASCFENIDPLAQYKKWTTKQGLDRSSLPLNTVPRYDVSSETVKAVFVVSDPVDWGRDIQVLCDVLRCGGLPGQENGHQPQPPLYFAADDLEYQAAFPSSRLGMGAFRIALESVFNRIHYNPLEYVCFGKPDPFVFKNAEAMLKQLQPSYHSDNFKEPGDSGLQSFKTLYMIGDNPSVDVKGAQQAGHPWFSILTRTGVFRGKHNHAEFPADLASQTMKLSACCKLIFINMMGSHVSPLTNYPGY</sequence>
<dbReference type="PANTHER" id="PTHR14269">
    <property type="entry name" value="CDP-DIACYLGLYCEROL--GLYCEROL-3-PHOSPHATE 3-PHOSPHATIDYLTRANSFERASE-RELATED"/>
    <property type="match status" value="1"/>
</dbReference>
<dbReference type="Proteomes" id="UP000807159">
    <property type="component" value="Chromosome 10"/>
</dbReference>
<reference evidence="2" key="1">
    <citation type="journal article" date="2021" name="J. Hered.">
        <title>Genome Assembly of Salicaceae Populus deltoides (Eastern Cottonwood) I-69 Based on Nanopore Sequencing and Hi-C Technologies.</title>
        <authorList>
            <person name="Bai S."/>
            <person name="Wu H."/>
            <person name="Zhang J."/>
            <person name="Pan Z."/>
            <person name="Zhao W."/>
            <person name="Li Z."/>
            <person name="Tong C."/>
        </authorList>
    </citation>
    <scope>NUCLEOTIDE SEQUENCE</scope>
    <source>
        <tissue evidence="2">Leaf</tissue>
    </source>
</reference>
<evidence type="ECO:0000256" key="1">
    <source>
        <dbReference type="SAM" id="MobiDB-lite"/>
    </source>
</evidence>
<dbReference type="SUPFAM" id="SSF56784">
    <property type="entry name" value="HAD-like"/>
    <property type="match status" value="1"/>
</dbReference>
<feature type="compositionally biased region" description="Basic and acidic residues" evidence="1">
    <location>
        <begin position="1"/>
        <end position="12"/>
    </location>
</feature>
<name>A0A8T2XWJ3_POPDE</name>
<accession>A0A8T2XWJ3</accession>
<evidence type="ECO:0000313" key="3">
    <source>
        <dbReference type="Proteomes" id="UP000807159"/>
    </source>
</evidence>
<dbReference type="InterPro" id="IPR036412">
    <property type="entry name" value="HAD-like_sf"/>
</dbReference>
<dbReference type="EMBL" id="JACEGQ020000010">
    <property type="protein sequence ID" value="KAH8497219.1"/>
    <property type="molecule type" value="Genomic_DNA"/>
</dbReference>
<gene>
    <name evidence="2" type="ORF">H0E87_019778</name>
</gene>
<organism evidence="2 3">
    <name type="scientific">Populus deltoides</name>
    <name type="common">Eastern poplar</name>
    <name type="synonym">Eastern cottonwood</name>
    <dbReference type="NCBI Taxonomy" id="3696"/>
    <lineage>
        <taxon>Eukaryota</taxon>
        <taxon>Viridiplantae</taxon>
        <taxon>Streptophyta</taxon>
        <taxon>Embryophyta</taxon>
        <taxon>Tracheophyta</taxon>
        <taxon>Spermatophyta</taxon>
        <taxon>Magnoliopsida</taxon>
        <taxon>eudicotyledons</taxon>
        <taxon>Gunneridae</taxon>
        <taxon>Pentapetalae</taxon>
        <taxon>rosids</taxon>
        <taxon>fabids</taxon>
        <taxon>Malpighiales</taxon>
        <taxon>Salicaceae</taxon>
        <taxon>Saliceae</taxon>
        <taxon>Populus</taxon>
    </lineage>
</organism>
<protein>
    <submittedName>
        <fullName evidence="2">Uncharacterized protein</fullName>
    </submittedName>
</protein>
<proteinExistence type="predicted"/>
<dbReference type="Pfam" id="PF13242">
    <property type="entry name" value="Hydrolase_like"/>
    <property type="match status" value="1"/>
</dbReference>
<dbReference type="NCBIfam" id="TIGR01460">
    <property type="entry name" value="HAD-SF-IIA"/>
    <property type="match status" value="1"/>
</dbReference>
<dbReference type="InterPro" id="IPR006353">
    <property type="entry name" value="HAD-SF_hydro_IIA_CECR5"/>
</dbReference>
<dbReference type="InterPro" id="IPR050324">
    <property type="entry name" value="CDP-alcohol_PTase-I"/>
</dbReference>
<dbReference type="PANTHER" id="PTHR14269:SF49">
    <property type="entry name" value="HYDROLASE FAMILY PROTEIN _ HAD-SUPERFAMILY PROTEIN"/>
    <property type="match status" value="1"/>
</dbReference>
<comment type="caution">
    <text evidence="2">The sequence shown here is derived from an EMBL/GenBank/DDBJ whole genome shotgun (WGS) entry which is preliminary data.</text>
</comment>
<keyword evidence="3" id="KW-1185">Reference proteome</keyword>
<dbReference type="Gene3D" id="3.40.50.1000">
    <property type="entry name" value="HAD superfamily/HAD-like"/>
    <property type="match status" value="2"/>
</dbReference>
<dbReference type="AlphaFoldDB" id="A0A8T2XWJ3"/>
<dbReference type="InterPro" id="IPR006357">
    <property type="entry name" value="HAD-SF_hydro_IIA"/>
</dbReference>
<dbReference type="GO" id="GO:0046474">
    <property type="term" value="P:glycerophospholipid biosynthetic process"/>
    <property type="evidence" value="ECO:0007669"/>
    <property type="project" value="TreeGrafter"/>
</dbReference>
<dbReference type="NCBIfam" id="TIGR01456">
    <property type="entry name" value="CECR5"/>
    <property type="match status" value="1"/>
</dbReference>
<dbReference type="Pfam" id="PF13344">
    <property type="entry name" value="Hydrolase_6"/>
    <property type="match status" value="1"/>
</dbReference>